<dbReference type="PATRIC" id="fig|68170.10.peg.5324"/>
<organism evidence="1 2">
    <name type="scientific">Lentzea aerocolonigenes</name>
    <name type="common">Lechevalieria aerocolonigenes</name>
    <name type="synonym">Saccharothrix aerocolonigenes</name>
    <dbReference type="NCBI Taxonomy" id="68170"/>
    <lineage>
        <taxon>Bacteria</taxon>
        <taxon>Bacillati</taxon>
        <taxon>Actinomycetota</taxon>
        <taxon>Actinomycetes</taxon>
        <taxon>Pseudonocardiales</taxon>
        <taxon>Pseudonocardiaceae</taxon>
        <taxon>Lentzea</taxon>
    </lineage>
</organism>
<reference evidence="1 2" key="1">
    <citation type="submission" date="2015-02" db="EMBL/GenBank/DDBJ databases">
        <authorList>
            <person name="Ju K.-S."/>
            <person name="Doroghazi J.R."/>
            <person name="Metcalf W."/>
        </authorList>
    </citation>
    <scope>NUCLEOTIDE SEQUENCE [LARGE SCALE GENOMIC DNA]</scope>
    <source>
        <strain evidence="1 2">NRRL B-16140</strain>
    </source>
</reference>
<comment type="caution">
    <text evidence="1">The sequence shown here is derived from an EMBL/GenBank/DDBJ whole genome shotgun (WGS) entry which is preliminary data.</text>
</comment>
<name>A0A0F0GYP9_LENAE</name>
<sequence length="70" mass="7596">MIAGHRSWRMSRHVSRILFMGPESHLAAIHLGLPLPTGSSGLPASIGRAALERSRRPSRALLALLRVGFT</sequence>
<proteinExistence type="predicted"/>
<dbReference type="EMBL" id="JYJG01000144">
    <property type="protein sequence ID" value="KJK47132.1"/>
    <property type="molecule type" value="Genomic_DNA"/>
</dbReference>
<evidence type="ECO:0000313" key="2">
    <source>
        <dbReference type="Proteomes" id="UP000033393"/>
    </source>
</evidence>
<keyword evidence="2" id="KW-1185">Reference proteome</keyword>
<accession>A0A0F0GYP9</accession>
<gene>
    <name evidence="1" type="ORF">UK23_21350</name>
</gene>
<evidence type="ECO:0000313" key="1">
    <source>
        <dbReference type="EMBL" id="KJK47132.1"/>
    </source>
</evidence>
<protein>
    <submittedName>
        <fullName evidence="1">Uncharacterized protein</fullName>
    </submittedName>
</protein>
<dbReference type="Proteomes" id="UP000033393">
    <property type="component" value="Unassembled WGS sequence"/>
</dbReference>
<dbReference type="AlphaFoldDB" id="A0A0F0GYP9"/>